<feature type="signal peptide" evidence="2">
    <location>
        <begin position="1"/>
        <end position="24"/>
    </location>
</feature>
<evidence type="ECO:0008006" key="5">
    <source>
        <dbReference type="Google" id="ProtNLM"/>
    </source>
</evidence>
<evidence type="ECO:0000256" key="1">
    <source>
        <dbReference type="SAM" id="Phobius"/>
    </source>
</evidence>
<protein>
    <recommendedName>
        <fullName evidence="5">Gram-positive cocci surface proteins LPxTG domain-containing protein</fullName>
    </recommendedName>
</protein>
<organism evidence="3 4">
    <name type="scientific">Rubrobacter marinus</name>
    <dbReference type="NCBI Taxonomy" id="2653852"/>
    <lineage>
        <taxon>Bacteria</taxon>
        <taxon>Bacillati</taxon>
        <taxon>Actinomycetota</taxon>
        <taxon>Rubrobacteria</taxon>
        <taxon>Rubrobacterales</taxon>
        <taxon>Rubrobacteraceae</taxon>
        <taxon>Rubrobacter</taxon>
    </lineage>
</organism>
<accession>A0A6G8Q233</accession>
<evidence type="ECO:0000256" key="2">
    <source>
        <dbReference type="SAM" id="SignalP"/>
    </source>
</evidence>
<evidence type="ECO:0000313" key="4">
    <source>
        <dbReference type="Proteomes" id="UP000502706"/>
    </source>
</evidence>
<dbReference type="EMBL" id="CP045121">
    <property type="protein sequence ID" value="QIN80519.1"/>
    <property type="molecule type" value="Genomic_DNA"/>
</dbReference>
<keyword evidence="1" id="KW-0812">Transmembrane</keyword>
<name>A0A6G8Q233_9ACTN</name>
<feature type="transmembrane region" description="Helical" evidence="1">
    <location>
        <begin position="247"/>
        <end position="270"/>
    </location>
</feature>
<keyword evidence="2" id="KW-0732">Signal</keyword>
<keyword evidence="1" id="KW-0472">Membrane</keyword>
<dbReference type="KEGG" id="rmar:GBA65_20620"/>
<sequence length="272" mass="27406">MANRLAVLTAAAAAMMAIAVPAYAQEGAPSQAAQGAGEAQYQIEQPSTGAASVTGEVVERGGYFYVVDGATSKEYVLNGAEGLFAPFEGEVATVYGTADCTVAICSLEVEGVRGLEEEATIVGEVVEIGGWQHLVDDATGTEYYLVGSFDSVEEAEGLAGERVEATGVTQCFTDGPAYGCTLAFSSIELVEETGSSEQEIVPAGGQGVDQATDAAEVAASEQDTLPATGSGEGIVSSAAKILPSTGGILPIAGLAGLLILAGGLVTRGILNR</sequence>
<keyword evidence="4" id="KW-1185">Reference proteome</keyword>
<keyword evidence="1" id="KW-1133">Transmembrane helix</keyword>
<evidence type="ECO:0000313" key="3">
    <source>
        <dbReference type="EMBL" id="QIN80519.1"/>
    </source>
</evidence>
<dbReference type="Proteomes" id="UP000502706">
    <property type="component" value="Chromosome"/>
</dbReference>
<proteinExistence type="predicted"/>
<dbReference type="RefSeq" id="WP_166398185.1">
    <property type="nucleotide sequence ID" value="NZ_CP045121.1"/>
</dbReference>
<dbReference type="AlphaFoldDB" id="A0A6G8Q233"/>
<gene>
    <name evidence="3" type="ORF">GBA65_20620</name>
</gene>
<reference evidence="3 4" key="1">
    <citation type="submission" date="2019-10" db="EMBL/GenBank/DDBJ databases">
        <title>Rubrobacter sp nov SCSIO 52915 isolated from a deep-sea sediment in the South China Sea.</title>
        <authorList>
            <person name="Chen R.W."/>
        </authorList>
    </citation>
    <scope>NUCLEOTIDE SEQUENCE [LARGE SCALE GENOMIC DNA]</scope>
    <source>
        <strain evidence="3 4">SCSIO 52915</strain>
    </source>
</reference>
<feature type="chain" id="PRO_5026259694" description="Gram-positive cocci surface proteins LPxTG domain-containing protein" evidence="2">
    <location>
        <begin position="25"/>
        <end position="272"/>
    </location>
</feature>